<proteinExistence type="predicted"/>
<comment type="caution">
    <text evidence="1">The sequence shown here is derived from an EMBL/GenBank/DDBJ whole genome shotgun (WGS) entry which is preliminary data.</text>
</comment>
<evidence type="ECO:0000313" key="1">
    <source>
        <dbReference type="EMBL" id="MDR6243136.1"/>
    </source>
</evidence>
<gene>
    <name evidence="1" type="ORF">JOC58_001021</name>
</gene>
<evidence type="ECO:0008006" key="3">
    <source>
        <dbReference type="Google" id="ProtNLM"/>
    </source>
</evidence>
<dbReference type="RefSeq" id="WP_188775382.1">
    <property type="nucleotide sequence ID" value="NZ_BMMB01000004.1"/>
</dbReference>
<organism evidence="1 2">
    <name type="scientific">Paenibacillus hunanensis</name>
    <dbReference type="NCBI Taxonomy" id="539262"/>
    <lineage>
        <taxon>Bacteria</taxon>
        <taxon>Bacillati</taxon>
        <taxon>Bacillota</taxon>
        <taxon>Bacilli</taxon>
        <taxon>Bacillales</taxon>
        <taxon>Paenibacillaceae</taxon>
        <taxon>Paenibacillus</taxon>
    </lineage>
</organism>
<accession>A0ABU1IW41</accession>
<name>A0ABU1IW41_9BACL</name>
<sequence length="176" mass="18914">MSRYNDAYPLPAGFVSVLLHKGPLADKQIAEELHIKNLIVANASKFMAKRMRPGANWGAGITHLEVGTGVGDGTPSNPQAPSSAQTVLRSPLARKGITSWTYLDASGQATNNETNILQLTTTFLESEANGAIVEMGMFGGDASNTIGSGCMFNYKTVPVINKTSEYQLTFAWRLTF</sequence>
<keyword evidence="2" id="KW-1185">Reference proteome</keyword>
<dbReference type="EMBL" id="JAVDQH010000003">
    <property type="protein sequence ID" value="MDR6243136.1"/>
    <property type="molecule type" value="Genomic_DNA"/>
</dbReference>
<evidence type="ECO:0000313" key="2">
    <source>
        <dbReference type="Proteomes" id="UP001185028"/>
    </source>
</evidence>
<reference evidence="1 2" key="1">
    <citation type="submission" date="2023-07" db="EMBL/GenBank/DDBJ databases">
        <title>Genomic Encyclopedia of Type Strains, Phase IV (KMG-IV): sequencing the most valuable type-strain genomes for metagenomic binning, comparative biology and taxonomic classification.</title>
        <authorList>
            <person name="Goeker M."/>
        </authorList>
    </citation>
    <scope>NUCLEOTIDE SEQUENCE [LARGE SCALE GENOMIC DNA]</scope>
    <source>
        <strain evidence="1 2">DSM 22170</strain>
    </source>
</reference>
<dbReference type="Proteomes" id="UP001185028">
    <property type="component" value="Unassembled WGS sequence"/>
</dbReference>
<protein>
    <recommendedName>
        <fullName evidence="3">Tail fiber protein</fullName>
    </recommendedName>
</protein>